<evidence type="ECO:0000313" key="4">
    <source>
        <dbReference type="Proteomes" id="UP000014500"/>
    </source>
</evidence>
<dbReference type="Proteomes" id="UP000014500">
    <property type="component" value="Unassembled WGS sequence"/>
</dbReference>
<dbReference type="EnsemblMetazoa" id="SMAR007835-RA">
    <property type="protein sequence ID" value="SMAR007835-PA"/>
    <property type="gene ID" value="SMAR007835"/>
</dbReference>
<feature type="region of interest" description="Disordered" evidence="2">
    <location>
        <begin position="519"/>
        <end position="542"/>
    </location>
</feature>
<accession>T1J2N7</accession>
<dbReference type="HOGENOM" id="CLU_502821_0_0_1"/>
<reference evidence="3" key="2">
    <citation type="submission" date="2015-02" db="UniProtKB">
        <authorList>
            <consortium name="EnsemblMetazoa"/>
        </authorList>
    </citation>
    <scope>IDENTIFICATION</scope>
</reference>
<feature type="coiled-coil region" evidence="1">
    <location>
        <begin position="365"/>
        <end position="410"/>
    </location>
</feature>
<protein>
    <submittedName>
        <fullName evidence="3">Uncharacterized protein</fullName>
    </submittedName>
</protein>
<proteinExistence type="predicted"/>
<dbReference type="EMBL" id="JH431806">
    <property type="status" value="NOT_ANNOTATED_CDS"/>
    <property type="molecule type" value="Genomic_DNA"/>
</dbReference>
<feature type="coiled-coil region" evidence="1">
    <location>
        <begin position="64"/>
        <end position="139"/>
    </location>
</feature>
<sequence length="542" mass="62570">MLQEMQCLLDQFKEIYQNKLSAVENNAAMTNEEILQMKLDILEEYITDLAEQNLNLIQASALLQTEAEARVDILEKLLDKTADNSHDYVYSINKFQQLKFEESVNKLEKSEIEEVQSRIKDLEEERNSLQEHSVYLTRKISNLIQVISHARNTRCWDFTNTEIGLDDLDLFTPIDKSSPREFSYSEEFNFKDISRSRCDEQGKSIVDLTSPLHQATPSVISFNCSYTRGSCAHITDKDVLIKHLQVDVKILDKKNNDKNTQLLLKDATIASLQSEITQLRHELTLKENECALHLHGLQVKSDKQQEEIIRRLKNQIDVEKMSYKSSGISSSTQTEERVMSQTKSTATESEEFGVGQLGQKIELMVGNEEEKNRRLENKFQIKLREATEKVEKYKQKVGKLKEEIQMLDISAQETRLILTHEIAEKHDTIKVLRHELMEQADHHKEIVQQLVLKSEVIKGLRKDLKHSEHNIESREFEVTKQNEELISQQQLLEKQATEIENQKITIANLQEALVQTKRNPNNFSNGVTNGSSTKQKSSITMV</sequence>
<name>T1J2N7_STRMM</name>
<keyword evidence="1" id="KW-0175">Coiled coil</keyword>
<reference evidence="4" key="1">
    <citation type="submission" date="2011-05" db="EMBL/GenBank/DDBJ databases">
        <authorList>
            <person name="Richards S.R."/>
            <person name="Qu J."/>
            <person name="Jiang H."/>
            <person name="Jhangiani S.N."/>
            <person name="Agravi P."/>
            <person name="Goodspeed R."/>
            <person name="Gross S."/>
            <person name="Mandapat C."/>
            <person name="Jackson L."/>
            <person name="Mathew T."/>
            <person name="Pu L."/>
            <person name="Thornton R."/>
            <person name="Saada N."/>
            <person name="Wilczek-Boney K.B."/>
            <person name="Lee S."/>
            <person name="Kovar C."/>
            <person name="Wu Y."/>
            <person name="Scherer S.E."/>
            <person name="Worley K.C."/>
            <person name="Muzny D.M."/>
            <person name="Gibbs R."/>
        </authorList>
    </citation>
    <scope>NUCLEOTIDE SEQUENCE</scope>
    <source>
        <strain evidence="4">Brora</strain>
    </source>
</reference>
<dbReference type="STRING" id="126957.T1J2N7"/>
<evidence type="ECO:0000313" key="3">
    <source>
        <dbReference type="EnsemblMetazoa" id="SMAR007835-PA"/>
    </source>
</evidence>
<feature type="coiled-coil region" evidence="1">
    <location>
        <begin position="482"/>
        <end position="519"/>
    </location>
</feature>
<keyword evidence="4" id="KW-1185">Reference proteome</keyword>
<dbReference type="AlphaFoldDB" id="T1J2N7"/>
<organism evidence="3 4">
    <name type="scientific">Strigamia maritima</name>
    <name type="common">European centipede</name>
    <name type="synonym">Geophilus maritimus</name>
    <dbReference type="NCBI Taxonomy" id="126957"/>
    <lineage>
        <taxon>Eukaryota</taxon>
        <taxon>Metazoa</taxon>
        <taxon>Ecdysozoa</taxon>
        <taxon>Arthropoda</taxon>
        <taxon>Myriapoda</taxon>
        <taxon>Chilopoda</taxon>
        <taxon>Pleurostigmophora</taxon>
        <taxon>Geophilomorpha</taxon>
        <taxon>Linotaeniidae</taxon>
        <taxon>Strigamia</taxon>
    </lineage>
</organism>
<evidence type="ECO:0000256" key="2">
    <source>
        <dbReference type="SAM" id="MobiDB-lite"/>
    </source>
</evidence>
<dbReference type="OMA" id="ENECALH"/>
<evidence type="ECO:0000256" key="1">
    <source>
        <dbReference type="SAM" id="Coils"/>
    </source>
</evidence>
<dbReference type="PhylomeDB" id="T1J2N7"/>